<comment type="caution">
    <text evidence="20">The sequence shown here is derived from an EMBL/GenBank/DDBJ whole genome shotgun (WGS) entry which is preliminary data.</text>
</comment>
<keyword evidence="11 18" id="KW-0472">Membrane</keyword>
<feature type="domain" description="Glycosyl transferase family 1" evidence="19">
    <location>
        <begin position="256"/>
        <end position="393"/>
    </location>
</feature>
<keyword evidence="10 18" id="KW-1133">Transmembrane helix</keyword>
<evidence type="ECO:0000256" key="16">
    <source>
        <dbReference type="ARBA" id="ARBA00033088"/>
    </source>
</evidence>
<accession>A0A9W4TZJ1</accession>
<comment type="similarity">
    <text evidence="3">Belongs to the glycosyltransferase group 1 family.</text>
</comment>
<dbReference type="InterPro" id="IPR001296">
    <property type="entry name" value="Glyco_trans_1"/>
</dbReference>
<dbReference type="InterPro" id="IPR026051">
    <property type="entry name" value="ALG1-like"/>
</dbReference>
<evidence type="ECO:0000256" key="18">
    <source>
        <dbReference type="SAM" id="Phobius"/>
    </source>
</evidence>
<evidence type="ECO:0000256" key="2">
    <source>
        <dbReference type="ARBA" id="ARBA00004922"/>
    </source>
</evidence>
<dbReference type="Gene3D" id="3.40.50.2000">
    <property type="entry name" value="Glycogen Phosphorylase B"/>
    <property type="match status" value="2"/>
</dbReference>
<dbReference type="PANTHER" id="PTHR13036">
    <property type="entry name" value="BETA1,4 MANNOSYLTRANSFERASE"/>
    <property type="match status" value="1"/>
</dbReference>
<comment type="function">
    <text evidence="12">Participates in the formation of the lipid-linked precursor oligosaccharide for N-glycosylation. Involved in assembling the dolichol-pyrophosphate-GlcNAc(2)-Man(5) intermediate on the cytoplasmic surface of the ER.</text>
</comment>
<evidence type="ECO:0000256" key="4">
    <source>
        <dbReference type="ARBA" id="ARBA00012611"/>
    </source>
</evidence>
<dbReference type="Pfam" id="PF00534">
    <property type="entry name" value="Glycos_transf_1"/>
    <property type="match status" value="1"/>
</dbReference>
<evidence type="ECO:0000256" key="10">
    <source>
        <dbReference type="ARBA" id="ARBA00022989"/>
    </source>
</evidence>
<comment type="subcellular location">
    <subcellularLocation>
        <location evidence="1">Endoplasmic reticulum membrane</location>
        <topology evidence="1">Single-pass membrane protein</topology>
    </subcellularLocation>
</comment>
<dbReference type="SUPFAM" id="SSF53756">
    <property type="entry name" value="UDP-Glycosyltransferase/glycogen phosphorylase"/>
    <property type="match status" value="1"/>
</dbReference>
<dbReference type="GO" id="GO:0005789">
    <property type="term" value="C:endoplasmic reticulum membrane"/>
    <property type="evidence" value="ECO:0007669"/>
    <property type="project" value="UniProtKB-SubCell"/>
</dbReference>
<keyword evidence="6" id="KW-0328">Glycosyltransferase</keyword>
<keyword evidence="8 18" id="KW-0812">Transmembrane</keyword>
<evidence type="ECO:0000256" key="12">
    <source>
        <dbReference type="ARBA" id="ARBA00024899"/>
    </source>
</evidence>
<evidence type="ECO:0000256" key="8">
    <source>
        <dbReference type="ARBA" id="ARBA00022692"/>
    </source>
</evidence>
<organism evidence="20 21">
    <name type="scientific">Candida verbasci</name>
    <dbReference type="NCBI Taxonomy" id="1227364"/>
    <lineage>
        <taxon>Eukaryota</taxon>
        <taxon>Fungi</taxon>
        <taxon>Dikarya</taxon>
        <taxon>Ascomycota</taxon>
        <taxon>Saccharomycotina</taxon>
        <taxon>Pichiomycetes</taxon>
        <taxon>Debaryomycetaceae</taxon>
        <taxon>Candida/Lodderomyces clade</taxon>
        <taxon>Candida</taxon>
    </lineage>
</organism>
<comment type="pathway">
    <text evidence="2">Protein modification; protein glycosylation.</text>
</comment>
<proteinExistence type="inferred from homology"/>
<comment type="catalytic activity">
    <reaction evidence="17">
        <text>an N,N'-diacetylchitobiosyl-diphospho-di-trans,poly-cis-dolichol + GDP-alpha-D-mannose = a beta-D-Man-(1-&gt;4)-beta-D-GlcNAc-(1-&gt;4)-alpha-D-GlcNAc-diphospho-di-trans,poly-cis-dolichol + GDP + H(+)</text>
        <dbReference type="Rhea" id="RHEA:13865"/>
        <dbReference type="Rhea" id="RHEA-COMP:19510"/>
        <dbReference type="Rhea" id="RHEA-COMP:19511"/>
        <dbReference type="ChEBI" id="CHEBI:15378"/>
        <dbReference type="ChEBI" id="CHEBI:57269"/>
        <dbReference type="ChEBI" id="CHEBI:57527"/>
        <dbReference type="ChEBI" id="CHEBI:58189"/>
        <dbReference type="ChEBI" id="CHEBI:58472"/>
        <dbReference type="EC" id="2.4.1.142"/>
    </reaction>
    <physiologicalReaction direction="left-to-right" evidence="17">
        <dbReference type="Rhea" id="RHEA:13866"/>
    </physiologicalReaction>
</comment>
<keyword evidence="21" id="KW-1185">Reference proteome</keyword>
<evidence type="ECO:0000256" key="15">
    <source>
        <dbReference type="ARBA" id="ARBA00031566"/>
    </source>
</evidence>
<gene>
    <name evidence="20" type="ORF">CANVERA_P3717</name>
</gene>
<evidence type="ECO:0000259" key="19">
    <source>
        <dbReference type="Pfam" id="PF00534"/>
    </source>
</evidence>
<evidence type="ECO:0000256" key="17">
    <source>
        <dbReference type="ARBA" id="ARBA00045071"/>
    </source>
</evidence>
<evidence type="ECO:0000256" key="7">
    <source>
        <dbReference type="ARBA" id="ARBA00022679"/>
    </source>
</evidence>
<evidence type="ECO:0000256" key="11">
    <source>
        <dbReference type="ARBA" id="ARBA00023136"/>
    </source>
</evidence>
<evidence type="ECO:0000256" key="3">
    <source>
        <dbReference type="ARBA" id="ARBA00006122"/>
    </source>
</evidence>
<evidence type="ECO:0000256" key="14">
    <source>
        <dbReference type="ARBA" id="ARBA00031434"/>
    </source>
</evidence>
<evidence type="ECO:0000256" key="9">
    <source>
        <dbReference type="ARBA" id="ARBA00022824"/>
    </source>
</evidence>
<dbReference type="OrthoDB" id="614844at2759"/>
<sequence>MNSIEYEGFDHVWKYSVPWLYYLVALYVSLPLVAYKIFPYLFHRKRTGKKSILIFVLGDIGHSPRMCYHALSFSKLDYIVNLCGYLETRPSNEILDDVNIDIVPIKIVKNSGGLPYLLFAIRKVLIQFQQLSSIIWNNDSDYIMIQNPPCIPILFIIILYKIFINRQVKIIIDWHNLNYTILNLKFQNLKHPLVQFVKYYESFLGKFANLNLTVTKKMKEFLVDEFDFKKNKIVVLYDRPGKQFQPGKRIKHEIFEDIPKDYKILISSTSFTPDEDFNILLNALKQYEKENTPPIFLIVTGKGPLRQKFIETVESLKFSKKIIIKNVWLSSEDYPKILASGDLGVSLHTSSSGIDLPMKIVDFFGCGLPVISLKFSAIDELVKDKVNGLVVEPVEY</sequence>
<reference evidence="20" key="1">
    <citation type="submission" date="2022-12" db="EMBL/GenBank/DDBJ databases">
        <authorList>
            <person name="Brejova B."/>
        </authorList>
    </citation>
    <scope>NUCLEOTIDE SEQUENCE</scope>
</reference>
<evidence type="ECO:0000256" key="13">
    <source>
        <dbReference type="ARBA" id="ARBA00030745"/>
    </source>
</evidence>
<keyword evidence="9" id="KW-0256">Endoplasmic reticulum</keyword>
<name>A0A9W4TZJ1_9ASCO</name>
<evidence type="ECO:0000313" key="21">
    <source>
        <dbReference type="Proteomes" id="UP001152885"/>
    </source>
</evidence>
<evidence type="ECO:0000256" key="6">
    <source>
        <dbReference type="ARBA" id="ARBA00022676"/>
    </source>
</evidence>
<dbReference type="PANTHER" id="PTHR13036:SF0">
    <property type="entry name" value="CHITOBIOSYLDIPHOSPHODOLICHOL BETA-MANNOSYLTRANSFERASE"/>
    <property type="match status" value="1"/>
</dbReference>
<feature type="transmembrane region" description="Helical" evidence="18">
    <location>
        <begin position="142"/>
        <end position="163"/>
    </location>
</feature>
<evidence type="ECO:0000256" key="1">
    <source>
        <dbReference type="ARBA" id="ARBA00004389"/>
    </source>
</evidence>
<feature type="transmembrane region" description="Helical" evidence="18">
    <location>
        <begin position="20"/>
        <end position="42"/>
    </location>
</feature>
<dbReference type="GO" id="GO:0004578">
    <property type="term" value="F:chitobiosyldiphosphodolichol beta-mannosyltransferase activity"/>
    <property type="evidence" value="ECO:0007669"/>
    <property type="project" value="UniProtKB-EC"/>
</dbReference>
<evidence type="ECO:0000313" key="20">
    <source>
        <dbReference type="EMBL" id="CAI5759208.1"/>
    </source>
</evidence>
<dbReference type="EMBL" id="CANTUO010000004">
    <property type="protein sequence ID" value="CAI5759208.1"/>
    <property type="molecule type" value="Genomic_DNA"/>
</dbReference>
<keyword evidence="7" id="KW-0808">Transferase</keyword>
<dbReference type="Proteomes" id="UP001152885">
    <property type="component" value="Unassembled WGS sequence"/>
</dbReference>
<evidence type="ECO:0000256" key="5">
    <source>
        <dbReference type="ARBA" id="ARBA00015841"/>
    </source>
</evidence>
<dbReference type="EC" id="2.4.1.142" evidence="4"/>
<protein>
    <recommendedName>
        <fullName evidence="5">Chitobiosyldiphosphodolichol beta-mannosyltransferase</fullName>
        <ecNumber evidence="4">2.4.1.142</ecNumber>
    </recommendedName>
    <alternativeName>
        <fullName evidence="13">Asparagine-linked glycosylation protein 1</fullName>
    </alternativeName>
    <alternativeName>
        <fullName evidence="15">Beta-1,4-mannosyltransferase</fullName>
    </alternativeName>
    <alternativeName>
        <fullName evidence="16">GDP-Man:GlcNAc2-PP-dolichol mannosyltransferase</fullName>
    </alternativeName>
    <alternativeName>
        <fullName evidence="14">GDP-mannose-dolichol diphosphochitobiose mannosyltransferase</fullName>
    </alternativeName>
</protein>
<dbReference type="AlphaFoldDB" id="A0A9W4TZJ1"/>